<dbReference type="InterPro" id="IPR014308">
    <property type="entry name" value="Xanthine_DH_XdhC"/>
</dbReference>
<sequence length="325" mass="37186">MLNWSKIAAQADGEEAFVLISVGKVKGSSPRETGAKMLVWQDRILGTIGGGNMELQAIKRARASLQNPFNTGKIDRTQTPLIPKFDQCCGGVVELIFEHIQPQNCQWLQALRHYLQKPSGYRYLQTDLRLAQRRLLNKEQFEQILVDDVFCERIEPHHFPLYLFGCGHVGRALMQQLQAFDAQIVCIDSRPEQFPDQEQDNVEFICDSNWQPHLEAAPDNAYFLVFTHSHQLDYQIAEAILKRDRHNFFGLIGSRTKRVRFERQFRQTGVDETCLEKMHCPIGLPELKGKAPQIIAASVVAQLLIEREKNAKQQTSPLAKETIYV</sequence>
<evidence type="ECO:0000313" key="3">
    <source>
        <dbReference type="EMBL" id="MBF6058494.1"/>
    </source>
</evidence>
<dbReference type="InterPro" id="IPR036291">
    <property type="entry name" value="NAD(P)-bd_dom_sf"/>
</dbReference>
<dbReference type="Pfam" id="PF13478">
    <property type="entry name" value="XdhC_C"/>
    <property type="match status" value="1"/>
</dbReference>
<protein>
    <submittedName>
        <fullName evidence="3">Xanthine dehydrogenase accessory protein XdhC</fullName>
    </submittedName>
</protein>
<evidence type="ECO:0000259" key="1">
    <source>
        <dbReference type="Pfam" id="PF02625"/>
    </source>
</evidence>
<dbReference type="NCBIfam" id="TIGR02964">
    <property type="entry name" value="xanthine_xdhC"/>
    <property type="match status" value="1"/>
</dbReference>
<dbReference type="EMBL" id="JACBGI020000019">
    <property type="protein sequence ID" value="MBF6058494.1"/>
    <property type="molecule type" value="Genomic_DNA"/>
</dbReference>
<dbReference type="InterPro" id="IPR027051">
    <property type="entry name" value="XdhC_Rossmann_dom"/>
</dbReference>
<dbReference type="RefSeq" id="WP_185978639.1">
    <property type="nucleotide sequence ID" value="NZ_JACBGI020000019.1"/>
</dbReference>
<gene>
    <name evidence="3" type="primary">xdhC</name>
    <name evidence="3" type="ORF">H8792_009080</name>
</gene>
<keyword evidence="4" id="KW-1185">Reference proteome</keyword>
<accession>A0ABS0BYL3</accession>
<dbReference type="PANTHER" id="PTHR30388:SF6">
    <property type="entry name" value="XANTHINE DEHYDROGENASE SUBUNIT A-RELATED"/>
    <property type="match status" value="1"/>
</dbReference>
<evidence type="ECO:0000313" key="4">
    <source>
        <dbReference type="Proteomes" id="UP001193680"/>
    </source>
</evidence>
<reference evidence="3 4" key="1">
    <citation type="submission" date="2020-11" db="EMBL/GenBank/DDBJ databases">
        <title>Sulfur oxidizing isolate from Hospital Hole Sinkhole.</title>
        <authorList>
            <person name="Scott K.M."/>
        </authorList>
    </citation>
    <scope>NUCLEOTIDE SEQUENCE [LARGE SCALE GENOMIC DNA]</scope>
    <source>
        <strain evidence="3 4">HH1</strain>
    </source>
</reference>
<feature type="domain" description="XdhC Rossmann" evidence="2">
    <location>
        <begin position="161"/>
        <end position="303"/>
    </location>
</feature>
<dbReference type="SUPFAM" id="SSF51735">
    <property type="entry name" value="NAD(P)-binding Rossmann-fold domains"/>
    <property type="match status" value="1"/>
</dbReference>
<feature type="domain" description="XdhC- CoxI" evidence="1">
    <location>
        <begin position="14"/>
        <end position="66"/>
    </location>
</feature>
<dbReference type="Proteomes" id="UP001193680">
    <property type="component" value="Unassembled WGS sequence"/>
</dbReference>
<dbReference type="InterPro" id="IPR052698">
    <property type="entry name" value="MoCofactor_Util/Proc"/>
</dbReference>
<proteinExistence type="predicted"/>
<dbReference type="InterPro" id="IPR003777">
    <property type="entry name" value="XdhC_CoxI"/>
</dbReference>
<name>A0ABS0BYL3_9GAMM</name>
<dbReference type="Gene3D" id="3.40.50.720">
    <property type="entry name" value="NAD(P)-binding Rossmann-like Domain"/>
    <property type="match status" value="1"/>
</dbReference>
<dbReference type="PANTHER" id="PTHR30388">
    <property type="entry name" value="ALDEHYDE OXIDOREDUCTASE MOLYBDENUM COFACTOR ASSEMBLY PROTEIN"/>
    <property type="match status" value="1"/>
</dbReference>
<organism evidence="3 4">
    <name type="scientific">Thiomicrorhabdus heinhorstiae</name>
    <dbReference type="NCBI Taxonomy" id="2748010"/>
    <lineage>
        <taxon>Bacteria</taxon>
        <taxon>Pseudomonadati</taxon>
        <taxon>Pseudomonadota</taxon>
        <taxon>Gammaproteobacteria</taxon>
        <taxon>Thiotrichales</taxon>
        <taxon>Piscirickettsiaceae</taxon>
        <taxon>Thiomicrorhabdus</taxon>
    </lineage>
</organism>
<dbReference type="Pfam" id="PF02625">
    <property type="entry name" value="XdhC_CoxI"/>
    <property type="match status" value="1"/>
</dbReference>
<evidence type="ECO:0000259" key="2">
    <source>
        <dbReference type="Pfam" id="PF13478"/>
    </source>
</evidence>
<comment type="caution">
    <text evidence="3">The sequence shown here is derived from an EMBL/GenBank/DDBJ whole genome shotgun (WGS) entry which is preliminary data.</text>
</comment>